<feature type="disulfide bond" evidence="2">
    <location>
        <begin position="83"/>
        <end position="98"/>
    </location>
</feature>
<dbReference type="PROSITE" id="PS00134">
    <property type="entry name" value="TRYPSIN_HIS"/>
    <property type="match status" value="1"/>
</dbReference>
<keyword evidence="3" id="KW-0768">Sushi</keyword>
<dbReference type="SUPFAM" id="SSF57535">
    <property type="entry name" value="Complement control module/SCR domain"/>
    <property type="match status" value="2"/>
</dbReference>
<feature type="disulfide bond" evidence="2">
    <location>
        <begin position="246"/>
        <end position="264"/>
    </location>
</feature>
<evidence type="ECO:0000256" key="3">
    <source>
        <dbReference type="PROSITE-ProRule" id="PRU00302"/>
    </source>
</evidence>
<dbReference type="FunFam" id="2.40.10.10:FF:000068">
    <property type="entry name" value="transmembrane protease serine 2"/>
    <property type="match status" value="1"/>
</dbReference>
<reference evidence="8" key="1">
    <citation type="journal article" date="2023" name="bioRxiv">
        <title>Scaffold-level genome assemblies of two parasitoid biocontrol wasps reveal the parthenogenesis mechanism and an associated novel virus.</title>
        <authorList>
            <person name="Inwood S."/>
            <person name="Skelly J."/>
            <person name="Guhlin J."/>
            <person name="Harrop T."/>
            <person name="Goldson S."/>
            <person name="Dearden P."/>
        </authorList>
    </citation>
    <scope>NUCLEOTIDE SEQUENCE</scope>
    <source>
        <strain evidence="8">Lincoln</strain>
        <tissue evidence="8">Whole body</tissue>
    </source>
</reference>
<dbReference type="Pfam" id="PF00084">
    <property type="entry name" value="Sushi"/>
    <property type="match status" value="1"/>
</dbReference>
<gene>
    <name evidence="8" type="ORF">PV327_001040</name>
</gene>
<dbReference type="InterPro" id="IPR000436">
    <property type="entry name" value="Sushi_SCR_CCP_dom"/>
</dbReference>
<dbReference type="InterPro" id="IPR036055">
    <property type="entry name" value="LDL_receptor-like_sf"/>
</dbReference>
<evidence type="ECO:0000256" key="2">
    <source>
        <dbReference type="PROSITE-ProRule" id="PRU00124"/>
    </source>
</evidence>
<dbReference type="CDD" id="cd00190">
    <property type="entry name" value="Tryp_SPc"/>
    <property type="match status" value="1"/>
</dbReference>
<evidence type="ECO:0000256" key="4">
    <source>
        <dbReference type="SAM" id="SignalP"/>
    </source>
</evidence>
<feature type="domain" description="Sushi" evidence="7">
    <location>
        <begin position="352"/>
        <end position="423"/>
    </location>
</feature>
<feature type="domain" description="Peptidase S1" evidence="6">
    <location>
        <begin position="436"/>
        <end position="690"/>
    </location>
</feature>
<comment type="caution">
    <text evidence="3">Lacks conserved residue(s) required for the propagation of feature annotation.</text>
</comment>
<feature type="disulfide bond" evidence="2">
    <location>
        <begin position="64"/>
        <end position="76"/>
    </location>
</feature>
<keyword evidence="9" id="KW-1185">Reference proteome</keyword>
<dbReference type="SMART" id="SM00020">
    <property type="entry name" value="Tryp_SPc"/>
    <property type="match status" value="1"/>
</dbReference>
<dbReference type="GO" id="GO:0004252">
    <property type="term" value="F:serine-type endopeptidase activity"/>
    <property type="evidence" value="ECO:0007669"/>
    <property type="project" value="InterPro"/>
</dbReference>
<keyword evidence="4" id="KW-0732">Signal</keyword>
<dbReference type="Pfam" id="PF00089">
    <property type="entry name" value="Trypsin"/>
    <property type="match status" value="1"/>
</dbReference>
<feature type="domain" description="G-protein coupled receptors family 2 profile 1" evidence="5">
    <location>
        <begin position="344"/>
        <end position="429"/>
    </location>
</feature>
<dbReference type="InterPro" id="IPR035976">
    <property type="entry name" value="Sushi/SCR/CCP_sf"/>
</dbReference>
<dbReference type="Pfam" id="PF00057">
    <property type="entry name" value="Ldl_recept_a"/>
    <property type="match status" value="5"/>
</dbReference>
<feature type="disulfide bond" evidence="2">
    <location>
        <begin position="71"/>
        <end position="89"/>
    </location>
</feature>
<evidence type="ECO:0000259" key="7">
    <source>
        <dbReference type="PROSITE" id="PS50923"/>
    </source>
</evidence>
<dbReference type="InterPro" id="IPR043504">
    <property type="entry name" value="Peptidase_S1_PA_chymotrypsin"/>
</dbReference>
<dbReference type="EMBL" id="JAQQBR010000001">
    <property type="protein sequence ID" value="KAK0182961.1"/>
    <property type="molecule type" value="Genomic_DNA"/>
</dbReference>
<dbReference type="PROSITE" id="PS01209">
    <property type="entry name" value="LDLRA_1"/>
    <property type="match status" value="3"/>
</dbReference>
<dbReference type="Gene3D" id="2.10.70.10">
    <property type="entry name" value="Complement Module, domain 1"/>
    <property type="match status" value="1"/>
</dbReference>
<dbReference type="PROSITE" id="PS50227">
    <property type="entry name" value="G_PROTEIN_RECEP_F2_3"/>
    <property type="match status" value="1"/>
</dbReference>
<dbReference type="PROSITE" id="PS50923">
    <property type="entry name" value="SUSHI"/>
    <property type="match status" value="1"/>
</dbReference>
<feature type="chain" id="PRO_5041296462" evidence="4">
    <location>
        <begin position="21"/>
        <end position="710"/>
    </location>
</feature>
<keyword evidence="1 2" id="KW-1015">Disulfide bond</keyword>
<evidence type="ECO:0000259" key="6">
    <source>
        <dbReference type="PROSITE" id="PS50240"/>
    </source>
</evidence>
<dbReference type="CDD" id="cd00033">
    <property type="entry name" value="CCP"/>
    <property type="match status" value="1"/>
</dbReference>
<dbReference type="PANTHER" id="PTHR24252">
    <property type="entry name" value="ACROSIN-RELATED"/>
    <property type="match status" value="1"/>
</dbReference>
<sequence>MFKLVLLFVSILQFFQINSASIVNFSSFICVDGTKINLTDICNGKVDCPDSSDELKKLCHHIVCPQSSYRCNYGACIEKSRRCDGFENCIDGSDEFHCDVSNTCSDREYQCFQSLECIPISSICNGYSDCADKSDENIILCKDFPCPTNTYQCTYGGCIRHETICDGTNDCLDGSDEKNTTCAAINCQGDECQAYTCNTDEFSCQSGGQCIPISRVCDGTYQCRDGSDEEMEICSSRECSQGFFRCDYGGCIPQLLVCNLEANCHDWSDENETICGVALPDGACRLPPAKPGTHYQVYQCSHCHPGEIVAELTRLDFSCDANNTLEGNDHVFCQNNLWVPYLPSCYSISQVITCPPLNAPAARKRCEVLWGSRQGWIPCNESMPVGTHVTLECPEFYERKTGATHTTCLHDGTWSQLPLHCQPICGIRTTSAAALIVRGWEISRDEALPWHTTLFSHQDGNWKFFCGGTLIGERTVLTAGHCVWKTDPNTIRVIFAGFTSNYTIDEQDKTIQIRNVDKIELQNTYQDHEGNYGSDIAILILNDSVIINSNVRPACLSNWPASPDISFRTDEMGLVAGMGITENDTFSQRLRVTTVKIIPGEECRNSQKSDFRKYLTYSTFCAGWKNGTAVCNGDSGGGLVLQRYNSSVWDLYGVVSISQRRLGMPICDPNYYTVFTKISIYNTWIDRILSNLTIVGPPDINQLPNSDFAV</sequence>
<evidence type="ECO:0000256" key="1">
    <source>
        <dbReference type="ARBA" id="ARBA00023157"/>
    </source>
</evidence>
<accession>A0AA39G7X5</accession>
<dbReference type="GO" id="GO:0004930">
    <property type="term" value="F:G protein-coupled receptor activity"/>
    <property type="evidence" value="ECO:0007669"/>
    <property type="project" value="InterPro"/>
</dbReference>
<dbReference type="SUPFAM" id="SSF50494">
    <property type="entry name" value="Trypsin-like serine proteases"/>
    <property type="match status" value="1"/>
</dbReference>
<proteinExistence type="predicted"/>
<dbReference type="GO" id="GO:0006508">
    <property type="term" value="P:proteolysis"/>
    <property type="evidence" value="ECO:0007669"/>
    <property type="project" value="InterPro"/>
</dbReference>
<dbReference type="PROSITE" id="PS50068">
    <property type="entry name" value="LDLRA_2"/>
    <property type="match status" value="5"/>
</dbReference>
<name>A0AA39G7X5_MICHY</name>
<dbReference type="Proteomes" id="UP001168972">
    <property type="component" value="Unassembled WGS sequence"/>
</dbReference>
<dbReference type="PROSITE" id="PS50240">
    <property type="entry name" value="TRYPSIN_DOM"/>
    <property type="match status" value="1"/>
</dbReference>
<dbReference type="InterPro" id="IPR001879">
    <property type="entry name" value="GPCR_2_extracellular_dom"/>
</dbReference>
<dbReference type="CDD" id="cd00112">
    <property type="entry name" value="LDLa"/>
    <property type="match status" value="6"/>
</dbReference>
<dbReference type="InterPro" id="IPR009003">
    <property type="entry name" value="Peptidase_S1_PA"/>
</dbReference>
<dbReference type="SUPFAM" id="SSF57424">
    <property type="entry name" value="LDL receptor-like module"/>
    <property type="match status" value="6"/>
</dbReference>
<dbReference type="PRINTS" id="PR00261">
    <property type="entry name" value="LDLRECEPTOR"/>
</dbReference>
<comment type="caution">
    <text evidence="8">The sequence shown here is derived from an EMBL/GenBank/DDBJ whole genome shotgun (WGS) entry which is preliminary data.</text>
</comment>
<dbReference type="PANTHER" id="PTHR24252:SF7">
    <property type="entry name" value="HYALIN"/>
    <property type="match status" value="1"/>
</dbReference>
<evidence type="ECO:0000313" key="8">
    <source>
        <dbReference type="EMBL" id="KAK0182961.1"/>
    </source>
</evidence>
<evidence type="ECO:0000259" key="5">
    <source>
        <dbReference type="PROSITE" id="PS50227"/>
    </source>
</evidence>
<organism evidence="8 9">
    <name type="scientific">Microctonus hyperodae</name>
    <name type="common">Parasitoid wasp</name>
    <dbReference type="NCBI Taxonomy" id="165561"/>
    <lineage>
        <taxon>Eukaryota</taxon>
        <taxon>Metazoa</taxon>
        <taxon>Ecdysozoa</taxon>
        <taxon>Arthropoda</taxon>
        <taxon>Hexapoda</taxon>
        <taxon>Insecta</taxon>
        <taxon>Pterygota</taxon>
        <taxon>Neoptera</taxon>
        <taxon>Endopterygota</taxon>
        <taxon>Hymenoptera</taxon>
        <taxon>Apocrita</taxon>
        <taxon>Ichneumonoidea</taxon>
        <taxon>Braconidae</taxon>
        <taxon>Euphorinae</taxon>
        <taxon>Microctonus</taxon>
    </lineage>
</organism>
<dbReference type="InterPro" id="IPR001254">
    <property type="entry name" value="Trypsin_dom"/>
</dbReference>
<dbReference type="Gene3D" id="4.10.400.10">
    <property type="entry name" value="Low-density Lipoprotein Receptor"/>
    <property type="match status" value="6"/>
</dbReference>
<dbReference type="AlphaFoldDB" id="A0AA39G7X5"/>
<dbReference type="InterPro" id="IPR002172">
    <property type="entry name" value="LDrepeatLR_classA_rpt"/>
</dbReference>
<dbReference type="SMART" id="SM00032">
    <property type="entry name" value="CCP"/>
    <property type="match status" value="2"/>
</dbReference>
<feature type="disulfide bond" evidence="2">
    <location>
        <begin position="153"/>
        <end position="171"/>
    </location>
</feature>
<dbReference type="InterPro" id="IPR023415">
    <property type="entry name" value="LDLR_class-A_CS"/>
</dbReference>
<dbReference type="InterPro" id="IPR018114">
    <property type="entry name" value="TRYPSIN_HIS"/>
</dbReference>
<feature type="signal peptide" evidence="4">
    <location>
        <begin position="1"/>
        <end position="20"/>
    </location>
</feature>
<feature type="disulfide bond" evidence="2">
    <location>
        <begin position="239"/>
        <end position="251"/>
    </location>
</feature>
<protein>
    <submittedName>
        <fullName evidence="8">Uncharacterized protein</fullName>
    </submittedName>
</protein>
<feature type="disulfide bond" evidence="2">
    <location>
        <begin position="146"/>
        <end position="158"/>
    </location>
</feature>
<reference evidence="8" key="2">
    <citation type="submission" date="2023-03" db="EMBL/GenBank/DDBJ databases">
        <authorList>
            <person name="Inwood S.N."/>
            <person name="Skelly J.G."/>
            <person name="Guhlin J."/>
            <person name="Harrop T.W.R."/>
            <person name="Goldson S.G."/>
            <person name="Dearden P.K."/>
        </authorList>
    </citation>
    <scope>NUCLEOTIDE SEQUENCE</scope>
    <source>
        <strain evidence="8">Lincoln</strain>
        <tissue evidence="8">Whole body</tissue>
    </source>
</reference>
<evidence type="ECO:0000313" key="9">
    <source>
        <dbReference type="Proteomes" id="UP001168972"/>
    </source>
</evidence>
<dbReference type="SMART" id="SM00192">
    <property type="entry name" value="LDLa"/>
    <property type="match status" value="6"/>
</dbReference>
<dbReference type="GO" id="GO:0016020">
    <property type="term" value="C:membrane"/>
    <property type="evidence" value="ECO:0007669"/>
    <property type="project" value="InterPro"/>
</dbReference>
<dbReference type="Gene3D" id="2.40.10.10">
    <property type="entry name" value="Trypsin-like serine proteases"/>
    <property type="match status" value="1"/>
</dbReference>